<evidence type="ECO:0000313" key="3">
    <source>
        <dbReference type="RefSeq" id="XP_071927262.1"/>
    </source>
</evidence>
<accession>A0ABM4W655</accession>
<dbReference type="GeneID" id="140016921"/>
<proteinExistence type="predicted"/>
<sequence>MERVAMRRLSSLGITYAGYFEIDHGLITMFIERWKQETHTFHLLVGEAIVALQDEEVLWGVRVDGLPVTLIDRNRNIIRKKQLIEELLSFRPETQNFKDGMLKLIPIFDFLYEPLPDDTLEELVQQHVRCYILILFAG</sequence>
<evidence type="ECO:0000259" key="1">
    <source>
        <dbReference type="Pfam" id="PF10536"/>
    </source>
</evidence>
<gene>
    <name evidence="3" type="primary">LOC140016921</name>
</gene>
<keyword evidence="2" id="KW-1185">Reference proteome</keyword>
<reference evidence="3" key="2">
    <citation type="submission" date="2025-08" db="UniProtKB">
        <authorList>
            <consortium name="RefSeq"/>
        </authorList>
    </citation>
    <scope>IDENTIFICATION</scope>
    <source>
        <tissue evidence="3">Leaves</tissue>
    </source>
</reference>
<dbReference type="Proteomes" id="UP001652660">
    <property type="component" value="Chromosome 1e"/>
</dbReference>
<protein>
    <submittedName>
        <fullName evidence="3">Protein MAIN-LIKE 2-like</fullName>
    </submittedName>
</protein>
<name>A0ABM4W655_COFAR</name>
<evidence type="ECO:0000313" key="2">
    <source>
        <dbReference type="Proteomes" id="UP001652660"/>
    </source>
</evidence>
<dbReference type="PANTHER" id="PTHR46033:SF8">
    <property type="entry name" value="PROTEIN MAINTENANCE OF MERISTEMS-LIKE"/>
    <property type="match status" value="1"/>
</dbReference>
<dbReference type="InterPro" id="IPR019557">
    <property type="entry name" value="AminoTfrase-like_pln_mobile"/>
</dbReference>
<organism evidence="2 3">
    <name type="scientific">Coffea arabica</name>
    <name type="common">Arabian coffee</name>
    <dbReference type="NCBI Taxonomy" id="13443"/>
    <lineage>
        <taxon>Eukaryota</taxon>
        <taxon>Viridiplantae</taxon>
        <taxon>Streptophyta</taxon>
        <taxon>Embryophyta</taxon>
        <taxon>Tracheophyta</taxon>
        <taxon>Spermatophyta</taxon>
        <taxon>Magnoliopsida</taxon>
        <taxon>eudicotyledons</taxon>
        <taxon>Gunneridae</taxon>
        <taxon>Pentapetalae</taxon>
        <taxon>asterids</taxon>
        <taxon>lamiids</taxon>
        <taxon>Gentianales</taxon>
        <taxon>Rubiaceae</taxon>
        <taxon>Ixoroideae</taxon>
        <taxon>Gardenieae complex</taxon>
        <taxon>Bertiereae - Coffeeae clade</taxon>
        <taxon>Coffeeae</taxon>
        <taxon>Coffea</taxon>
    </lineage>
</organism>
<dbReference type="Pfam" id="PF10536">
    <property type="entry name" value="PMD"/>
    <property type="match status" value="1"/>
</dbReference>
<reference evidence="2" key="1">
    <citation type="journal article" date="2025" name="Foods">
        <title>Unveiling the Microbial Signatures of Arabica Coffee Cherries: Insights into Ripeness Specific Diversity, Functional Traits, and Implications for Quality and Safety.</title>
        <authorList>
            <consortium name="RefSeq"/>
            <person name="Tenea G.N."/>
            <person name="Cifuentes V."/>
            <person name="Reyes P."/>
            <person name="Cevallos-Vallejos M."/>
        </authorList>
    </citation>
    <scope>NUCLEOTIDE SEQUENCE [LARGE SCALE GENOMIC DNA]</scope>
</reference>
<dbReference type="InterPro" id="IPR044824">
    <property type="entry name" value="MAIN-like"/>
</dbReference>
<feature type="domain" description="Aminotransferase-like plant mobile" evidence="1">
    <location>
        <begin position="17"/>
        <end position="136"/>
    </location>
</feature>
<dbReference type="RefSeq" id="XP_071927262.1">
    <property type="nucleotide sequence ID" value="XM_072071161.1"/>
</dbReference>
<dbReference type="PANTHER" id="PTHR46033">
    <property type="entry name" value="PROTEIN MAIN-LIKE 2"/>
    <property type="match status" value="1"/>
</dbReference>